<feature type="transmembrane region" description="Helical" evidence="1">
    <location>
        <begin position="253"/>
        <end position="278"/>
    </location>
</feature>
<dbReference type="AlphaFoldDB" id="A0A317G1I9"/>
<keyword evidence="3" id="KW-1185">Reference proteome</keyword>
<keyword evidence="1" id="KW-0812">Transmembrane</keyword>
<keyword evidence="1" id="KW-1133">Transmembrane helix</keyword>
<feature type="transmembrane region" description="Helical" evidence="1">
    <location>
        <begin position="386"/>
        <end position="407"/>
    </location>
</feature>
<evidence type="ECO:0000256" key="1">
    <source>
        <dbReference type="SAM" id="Phobius"/>
    </source>
</evidence>
<feature type="transmembrane region" description="Helical" evidence="1">
    <location>
        <begin position="138"/>
        <end position="162"/>
    </location>
</feature>
<organism evidence="2 3">
    <name type="scientific">Butyrivibrio fibrisolvens</name>
    <dbReference type="NCBI Taxonomy" id="831"/>
    <lineage>
        <taxon>Bacteria</taxon>
        <taxon>Bacillati</taxon>
        <taxon>Bacillota</taxon>
        <taxon>Clostridia</taxon>
        <taxon>Lachnospirales</taxon>
        <taxon>Lachnospiraceae</taxon>
        <taxon>Butyrivibrio</taxon>
    </lineage>
</organism>
<proteinExistence type="predicted"/>
<dbReference type="Proteomes" id="UP000245488">
    <property type="component" value="Chromosome"/>
</dbReference>
<gene>
    <name evidence="2" type="ORF">CPT75_03600</name>
</gene>
<feature type="transmembrane region" description="Helical" evidence="1">
    <location>
        <begin position="92"/>
        <end position="109"/>
    </location>
</feature>
<feature type="transmembrane region" description="Helical" evidence="1">
    <location>
        <begin position="23"/>
        <end position="42"/>
    </location>
</feature>
<keyword evidence="1" id="KW-0472">Membrane</keyword>
<evidence type="ECO:0008006" key="4">
    <source>
        <dbReference type="Google" id="ProtNLM"/>
    </source>
</evidence>
<reference evidence="2 3" key="1">
    <citation type="submission" date="2017-09" db="EMBL/GenBank/DDBJ databases">
        <title>High-quality draft genome sequence of Butyrivibrio fibrisolvens INBov1, isolated from cow rumen.</title>
        <authorList>
            <person name="Rodriguez Hernaez J."/>
            <person name="Rivarola M."/>
            <person name="Paniego N."/>
            <person name="Cravero S."/>
            <person name="Ceron Cucchi M."/>
            <person name="Martinez M.C."/>
        </authorList>
    </citation>
    <scope>NUCLEOTIDE SEQUENCE [LARGE SCALE GENOMIC DNA]</scope>
    <source>
        <strain evidence="2 3">INBov1</strain>
    </source>
</reference>
<comment type="caution">
    <text evidence="2">The sequence shown here is derived from an EMBL/GenBank/DDBJ whole genome shotgun (WGS) entry which is preliminary data.</text>
</comment>
<accession>A0A317G1I9</accession>
<evidence type="ECO:0000313" key="2">
    <source>
        <dbReference type="EMBL" id="PWT26270.1"/>
    </source>
</evidence>
<feature type="transmembrane region" description="Helical" evidence="1">
    <location>
        <begin position="54"/>
        <end position="72"/>
    </location>
</feature>
<protein>
    <recommendedName>
        <fullName evidence="4">Oligosaccharide repeat unit polymerase</fullName>
    </recommendedName>
</protein>
<sequence length="433" mass="49547">MARTATDMMDENWKTSDRKRISIIRNALFDLMLTIEILIVIIDKSALHFGYEGQVFRITFLINVIIVILGIYEGFKDNPGDVKKGITGFYSLWQWGLLLVVGLIAVIDYKTSGRNEMLRFLMVIATCRKLDVTKKLKIFFFETLGGCTILVLLSLLGILGEVQKLSGTTGQMQYVLGMGDPNALHCMFLMIVLLAIYLYMDKMKWYHYLALVIADIILWRMTGSEIGAGVTLLAIIAAVIVQVTRIKDYKFPYITGIVLLIFEILFSIWSACLSVYSIGQSQSSAMDELRAMGREAVLIDYWLEDILKLVNRILTGRITYLYWGNEHHQGAIYSWHLFADDKYEIYYDMGFCRLFFWYGWIPAFCVIGLIIFVYIWAMLKKDGKTLVVLSCMCIYTVVEAHLVSVYAGRNFGLLLMGLYIMNLAREEHGNERG</sequence>
<feature type="transmembrane region" description="Helical" evidence="1">
    <location>
        <begin position="355"/>
        <end position="379"/>
    </location>
</feature>
<feature type="transmembrane region" description="Helical" evidence="1">
    <location>
        <begin position="182"/>
        <end position="200"/>
    </location>
</feature>
<dbReference type="EMBL" id="NXNG01000001">
    <property type="protein sequence ID" value="PWT26270.1"/>
    <property type="molecule type" value="Genomic_DNA"/>
</dbReference>
<feature type="transmembrane region" description="Helical" evidence="1">
    <location>
        <begin position="228"/>
        <end position="246"/>
    </location>
</feature>
<evidence type="ECO:0000313" key="3">
    <source>
        <dbReference type="Proteomes" id="UP000245488"/>
    </source>
</evidence>
<name>A0A317G1I9_BUTFI</name>